<dbReference type="Gene3D" id="2.40.10.220">
    <property type="entry name" value="predicted glycosyltransferase like domains"/>
    <property type="match status" value="1"/>
</dbReference>
<proteinExistence type="predicted"/>
<dbReference type="InterPro" id="IPR009875">
    <property type="entry name" value="PilZ_domain"/>
</dbReference>
<dbReference type="KEGG" id="smaa:IT774_09825"/>
<dbReference type="AlphaFoldDB" id="A0A7S9DV92"/>
<protein>
    <submittedName>
        <fullName evidence="2">PilZ domain-containing protein</fullName>
    </submittedName>
</protein>
<feature type="domain" description="PilZ" evidence="1">
    <location>
        <begin position="87"/>
        <end position="179"/>
    </location>
</feature>
<name>A0A7S9DV92_9ALTE</name>
<reference evidence="2 3" key="1">
    <citation type="submission" date="2020-11" db="EMBL/GenBank/DDBJ databases">
        <title>Complete genome sequence for Salinimonas sp. strain G2-b.</title>
        <authorList>
            <person name="Park S.-J."/>
        </authorList>
    </citation>
    <scope>NUCLEOTIDE SEQUENCE [LARGE SCALE GENOMIC DNA]</scope>
    <source>
        <strain evidence="2 3">G2-b</strain>
    </source>
</reference>
<dbReference type="Proteomes" id="UP000595095">
    <property type="component" value="Chromosome"/>
</dbReference>
<dbReference type="GO" id="GO:0035438">
    <property type="term" value="F:cyclic-di-GMP binding"/>
    <property type="evidence" value="ECO:0007669"/>
    <property type="project" value="InterPro"/>
</dbReference>
<sequence length="199" mass="22530">MDTLSLAEKQAQFDEFFMISHELNVNVKPLDANTPLPAQNQLEDVMPYAFRIASEMSSIDTAAIRPLRNLSDHASALAEYLTHQSKKIDLMMSFILQQEDEPQHRLSTVKFGGGGVVIKTPDPIDVGTHAEIKLFLTEEAAAIFCFGEVITCHEDEDGYHIAFIFNRIREQDQELLVRASLHLQTMQLRKRAKSRDEDA</sequence>
<organism evidence="2 3">
    <name type="scientific">Salinimonas marina</name>
    <dbReference type="NCBI Taxonomy" id="2785918"/>
    <lineage>
        <taxon>Bacteria</taxon>
        <taxon>Pseudomonadati</taxon>
        <taxon>Pseudomonadota</taxon>
        <taxon>Gammaproteobacteria</taxon>
        <taxon>Alteromonadales</taxon>
        <taxon>Alteromonadaceae</taxon>
        <taxon>Alteromonas/Salinimonas group</taxon>
        <taxon>Salinimonas</taxon>
    </lineage>
</organism>
<dbReference type="EMBL" id="CP064795">
    <property type="protein sequence ID" value="QPG04541.1"/>
    <property type="molecule type" value="Genomic_DNA"/>
</dbReference>
<gene>
    <name evidence="2" type="ORF">IT774_09825</name>
</gene>
<dbReference type="RefSeq" id="WP_195809635.1">
    <property type="nucleotide sequence ID" value="NZ_CP064795.1"/>
</dbReference>
<evidence type="ECO:0000313" key="2">
    <source>
        <dbReference type="EMBL" id="QPG04541.1"/>
    </source>
</evidence>
<accession>A0A7S9DV92</accession>
<dbReference type="Pfam" id="PF07238">
    <property type="entry name" value="PilZ"/>
    <property type="match status" value="1"/>
</dbReference>
<evidence type="ECO:0000313" key="3">
    <source>
        <dbReference type="Proteomes" id="UP000595095"/>
    </source>
</evidence>
<evidence type="ECO:0000259" key="1">
    <source>
        <dbReference type="Pfam" id="PF07238"/>
    </source>
</evidence>
<keyword evidence="3" id="KW-1185">Reference proteome</keyword>